<gene>
    <name evidence="2" type="ORF">QO005_003410</name>
</gene>
<sequence>MIGIDTNVLLRFLLADDAEQFEAAKHFISERSVDDPAYISLVVVAEMAWVLKRSYRFSNADIVDVLRKLVPAEQFLFEDEDILDAMIEDETLRQSDLSDRIVAHLALRQGASRVVTFDRKAARDVSHMELLA</sequence>
<dbReference type="EMBL" id="JAUSWH010000012">
    <property type="protein sequence ID" value="MDQ0457063.1"/>
    <property type="molecule type" value="Genomic_DNA"/>
</dbReference>
<feature type="domain" description="PIN" evidence="1">
    <location>
        <begin position="4"/>
        <end position="123"/>
    </location>
</feature>
<dbReference type="Proteomes" id="UP001235269">
    <property type="component" value="Unassembled WGS sequence"/>
</dbReference>
<comment type="caution">
    <text evidence="2">The sequence shown here is derived from an EMBL/GenBank/DDBJ whole genome shotgun (WGS) entry which is preliminary data.</text>
</comment>
<dbReference type="InterPro" id="IPR002716">
    <property type="entry name" value="PIN_dom"/>
</dbReference>
<reference evidence="2 3" key="1">
    <citation type="submission" date="2023-07" db="EMBL/GenBank/DDBJ databases">
        <title>Genomic Encyclopedia of Type Strains, Phase IV (KMG-IV): sequencing the most valuable type-strain genomes for metagenomic binning, comparative biology and taxonomic classification.</title>
        <authorList>
            <person name="Goeker M."/>
        </authorList>
    </citation>
    <scope>NUCLEOTIDE SEQUENCE [LARGE SCALE GENOMIC DNA]</scope>
    <source>
        <strain evidence="2 3">DSM 100301</strain>
    </source>
</reference>
<keyword evidence="3" id="KW-1185">Reference proteome</keyword>
<evidence type="ECO:0000259" key="1">
    <source>
        <dbReference type="Pfam" id="PF01850"/>
    </source>
</evidence>
<dbReference type="SUPFAM" id="SSF88723">
    <property type="entry name" value="PIN domain-like"/>
    <property type="match status" value="1"/>
</dbReference>
<dbReference type="CDD" id="cd18683">
    <property type="entry name" value="PIN_VapC-like"/>
    <property type="match status" value="1"/>
</dbReference>
<dbReference type="RefSeq" id="WP_307159248.1">
    <property type="nucleotide sequence ID" value="NZ_JAUSWH010000012.1"/>
</dbReference>
<accession>A0ABU0IFM9</accession>
<dbReference type="PANTHER" id="PTHR39664:SF2">
    <property type="entry name" value="NUCLEIC ACID-BINDING PROTEIN, CONTAINING PIN DOMAIN-RELATED"/>
    <property type="match status" value="1"/>
</dbReference>
<dbReference type="PANTHER" id="PTHR39664">
    <property type="match status" value="1"/>
</dbReference>
<name>A0ABU0IFM9_9HYPH</name>
<dbReference type="InterPro" id="IPR029060">
    <property type="entry name" value="PIN-like_dom_sf"/>
</dbReference>
<evidence type="ECO:0000313" key="2">
    <source>
        <dbReference type="EMBL" id="MDQ0457063.1"/>
    </source>
</evidence>
<proteinExistence type="predicted"/>
<protein>
    <submittedName>
        <fullName evidence="2">Nucleic-acid-binding protein</fullName>
    </submittedName>
</protein>
<organism evidence="2 3">
    <name type="scientific">Rhizobium paknamense</name>
    <dbReference type="NCBI Taxonomy" id="1206817"/>
    <lineage>
        <taxon>Bacteria</taxon>
        <taxon>Pseudomonadati</taxon>
        <taxon>Pseudomonadota</taxon>
        <taxon>Alphaproteobacteria</taxon>
        <taxon>Hyphomicrobiales</taxon>
        <taxon>Rhizobiaceae</taxon>
        <taxon>Rhizobium/Agrobacterium group</taxon>
        <taxon>Rhizobium</taxon>
    </lineage>
</organism>
<dbReference type="Pfam" id="PF01850">
    <property type="entry name" value="PIN"/>
    <property type="match status" value="1"/>
</dbReference>
<dbReference type="Gene3D" id="3.40.50.1010">
    <property type="entry name" value="5'-nuclease"/>
    <property type="match status" value="1"/>
</dbReference>
<evidence type="ECO:0000313" key="3">
    <source>
        <dbReference type="Proteomes" id="UP001235269"/>
    </source>
</evidence>